<evidence type="ECO:0000256" key="1">
    <source>
        <dbReference type="SAM" id="MobiDB-lite"/>
    </source>
</evidence>
<feature type="region of interest" description="Disordered" evidence="1">
    <location>
        <begin position="57"/>
        <end position="96"/>
    </location>
</feature>
<organism evidence="2 3">
    <name type="scientific">Phodopus roborovskii</name>
    <name type="common">Roborovski's desert hamster</name>
    <name type="synonym">Cricetulus roborovskii</name>
    <dbReference type="NCBI Taxonomy" id="109678"/>
    <lineage>
        <taxon>Eukaryota</taxon>
        <taxon>Metazoa</taxon>
        <taxon>Chordata</taxon>
        <taxon>Craniata</taxon>
        <taxon>Vertebrata</taxon>
        <taxon>Euteleostomi</taxon>
        <taxon>Mammalia</taxon>
        <taxon>Eutheria</taxon>
        <taxon>Euarchontoglires</taxon>
        <taxon>Glires</taxon>
        <taxon>Rodentia</taxon>
        <taxon>Myomorpha</taxon>
        <taxon>Muroidea</taxon>
        <taxon>Cricetidae</taxon>
        <taxon>Cricetinae</taxon>
        <taxon>Phodopus</taxon>
    </lineage>
</organism>
<reference evidence="2" key="1">
    <citation type="submission" date="2022-06" db="EMBL/GenBank/DDBJ databases">
        <authorList>
            <person name="Andreotti S."/>
            <person name="Wyler E."/>
        </authorList>
    </citation>
    <scope>NUCLEOTIDE SEQUENCE</scope>
</reference>
<protein>
    <submittedName>
        <fullName evidence="2">LOC100363289 protein</fullName>
    </submittedName>
</protein>
<evidence type="ECO:0000313" key="2">
    <source>
        <dbReference type="EMBL" id="CAH6777948.1"/>
    </source>
</evidence>
<evidence type="ECO:0000313" key="3">
    <source>
        <dbReference type="Proteomes" id="UP001152836"/>
    </source>
</evidence>
<dbReference type="EMBL" id="CALSGD010000279">
    <property type="protein sequence ID" value="CAH6777948.1"/>
    <property type="molecule type" value="Genomic_DNA"/>
</dbReference>
<comment type="caution">
    <text evidence="2">The sequence shown here is derived from an EMBL/GenBank/DDBJ whole genome shotgun (WGS) entry which is preliminary data.</text>
</comment>
<accession>A0AAU9YT15</accession>
<keyword evidence="3" id="KW-1185">Reference proteome</keyword>
<feature type="compositionally biased region" description="Basic and acidic residues" evidence="1">
    <location>
        <begin position="81"/>
        <end position="96"/>
    </location>
</feature>
<dbReference type="AlphaFoldDB" id="A0AAU9YT15"/>
<proteinExistence type="predicted"/>
<sequence>MLGKHPTSKQIWSCSSLYVYPASTRGDLRPDIPAPAEPQKATYQQIPQHLGSVAAHQPRLLNAKSRKSPGRKRNSLLALRVRPERTFVPRGRDSRN</sequence>
<gene>
    <name evidence="2" type="primary">LOC100363289</name>
    <name evidence="2" type="ORF">PHOROB_LOCUS1772</name>
</gene>
<feature type="compositionally biased region" description="Basic residues" evidence="1">
    <location>
        <begin position="64"/>
        <end position="74"/>
    </location>
</feature>
<dbReference type="Proteomes" id="UP001152836">
    <property type="component" value="Unassembled WGS sequence"/>
</dbReference>
<name>A0AAU9YT15_PHORO</name>